<gene>
    <name evidence="8" type="ORF">Amon01_000209700</name>
</gene>
<evidence type="ECO:0000256" key="2">
    <source>
        <dbReference type="ARBA" id="ARBA00005896"/>
    </source>
</evidence>
<keyword evidence="5" id="KW-0560">Oxidoreductase</keyword>
<dbReference type="GO" id="GO:0046872">
    <property type="term" value="F:metal ion binding"/>
    <property type="evidence" value="ECO:0007669"/>
    <property type="project" value="UniProtKB-KW"/>
</dbReference>
<accession>A0A9W6YVP6</accession>
<protein>
    <submittedName>
        <fullName evidence="8">Unnamed protein product</fullName>
    </submittedName>
</protein>
<evidence type="ECO:0000256" key="5">
    <source>
        <dbReference type="ARBA" id="ARBA00023002"/>
    </source>
</evidence>
<dbReference type="PANTHER" id="PTHR30468">
    <property type="entry name" value="ALPHA-KETOGLUTARATE-DEPENDENT SULFONATE DIOXYGENASE"/>
    <property type="match status" value="1"/>
</dbReference>
<organism evidence="8 9">
    <name type="scientific">Ambrosiozyma monospora</name>
    <name type="common">Yeast</name>
    <name type="synonym">Endomycopsis monosporus</name>
    <dbReference type="NCBI Taxonomy" id="43982"/>
    <lineage>
        <taxon>Eukaryota</taxon>
        <taxon>Fungi</taxon>
        <taxon>Dikarya</taxon>
        <taxon>Ascomycota</taxon>
        <taxon>Saccharomycotina</taxon>
        <taxon>Pichiomycetes</taxon>
        <taxon>Pichiales</taxon>
        <taxon>Pichiaceae</taxon>
        <taxon>Ambrosiozyma</taxon>
    </lineage>
</organism>
<evidence type="ECO:0000256" key="3">
    <source>
        <dbReference type="ARBA" id="ARBA00022723"/>
    </source>
</evidence>
<dbReference type="OrthoDB" id="10257314at2759"/>
<dbReference type="Gene3D" id="3.60.130.10">
    <property type="entry name" value="Clavaminate synthase-like"/>
    <property type="match status" value="1"/>
</dbReference>
<proteinExistence type="inferred from homology"/>
<comment type="similarity">
    <text evidence="2">Belongs to the TfdA dioxygenase family.</text>
</comment>
<keyword evidence="9" id="KW-1185">Reference proteome</keyword>
<comment type="cofactor">
    <cofactor evidence="1">
        <name>Fe(2+)</name>
        <dbReference type="ChEBI" id="CHEBI:29033"/>
    </cofactor>
</comment>
<dbReference type="InterPro" id="IPR042098">
    <property type="entry name" value="TauD-like_sf"/>
</dbReference>
<dbReference type="AlphaFoldDB" id="A0A9W6YVP6"/>
<dbReference type="Pfam" id="PF02668">
    <property type="entry name" value="TauD"/>
    <property type="match status" value="1"/>
</dbReference>
<dbReference type="InterPro" id="IPR051323">
    <property type="entry name" value="AtsK-like"/>
</dbReference>
<evidence type="ECO:0000256" key="6">
    <source>
        <dbReference type="ARBA" id="ARBA00023004"/>
    </source>
</evidence>
<evidence type="ECO:0000256" key="4">
    <source>
        <dbReference type="ARBA" id="ARBA00022964"/>
    </source>
</evidence>
<keyword evidence="4" id="KW-0223">Dioxygenase</keyword>
<dbReference type="InterPro" id="IPR003819">
    <property type="entry name" value="TauD/TfdA-like"/>
</dbReference>
<dbReference type="SUPFAM" id="SSF51197">
    <property type="entry name" value="Clavaminate synthase-like"/>
    <property type="match status" value="1"/>
</dbReference>
<dbReference type="PANTHER" id="PTHR30468:SF1">
    <property type="entry name" value="ALPHA-KETOGLUTARATE-DEPENDENT SULFONATE DIOXYGENASE"/>
    <property type="match status" value="1"/>
</dbReference>
<dbReference type="GO" id="GO:0005737">
    <property type="term" value="C:cytoplasm"/>
    <property type="evidence" value="ECO:0007669"/>
    <property type="project" value="TreeGrafter"/>
</dbReference>
<dbReference type="GO" id="GO:0044273">
    <property type="term" value="P:sulfur compound catabolic process"/>
    <property type="evidence" value="ECO:0007669"/>
    <property type="project" value="TreeGrafter"/>
</dbReference>
<dbReference type="EMBL" id="BSXU01000715">
    <property type="protein sequence ID" value="GMG21573.1"/>
    <property type="molecule type" value="Genomic_DNA"/>
</dbReference>
<comment type="caution">
    <text evidence="8">The sequence shown here is derived from an EMBL/GenBank/DDBJ whole genome shotgun (WGS) entry which is preliminary data.</text>
</comment>
<keyword evidence="3" id="KW-0479">Metal-binding</keyword>
<dbReference type="Proteomes" id="UP001165063">
    <property type="component" value="Unassembled WGS sequence"/>
</dbReference>
<reference evidence="8" key="1">
    <citation type="submission" date="2023-04" db="EMBL/GenBank/DDBJ databases">
        <title>Ambrosiozyma monospora NBRC 1965.</title>
        <authorList>
            <person name="Ichikawa N."/>
            <person name="Sato H."/>
            <person name="Tonouchi N."/>
        </authorList>
    </citation>
    <scope>NUCLEOTIDE SEQUENCE</scope>
    <source>
        <strain evidence="8">NBRC 1965</strain>
    </source>
</reference>
<sequence length="399" mass="46146">MLSSIKQNRDANDFNKVTDAIVDGVRTVSLDNLEKLKYPHWAPSWDPNDQLRFENPPPFKHTDRGYFGDPAFENLYAGKNVEHKPLSPKLGTEIKGVQLSTLTDRQKDDLALLVEQRGVVVFREQDFKELPFDDILKWGEHFGPLHIHPTTGAPRGQPKFHIVYRRASRQEQISKLSHKLNTLGWHSDVSYELQPPALTLLAMLQTSVGGDTHFVDTITAYERFSPLFQSYLEKLYVLNTSEDQANASKRNGGIQRKPEVTSIHPLVRYHPVLKKKAIYLNRGFARRILGLKQEESDKLLAFLYSHLESCLDAHIRANWDENTVVVWDNRRLIHSATYDWDTDSLRHAFRLTTLGERPIASEEEFENWTPELELEKLKDLKEKIELTPADYYEKYGIKD</sequence>
<name>A0A9W6YVP6_AMBMO</name>
<keyword evidence="6" id="KW-0408">Iron</keyword>
<feature type="domain" description="TauD/TfdA-like" evidence="7">
    <location>
        <begin position="83"/>
        <end position="352"/>
    </location>
</feature>
<evidence type="ECO:0000313" key="8">
    <source>
        <dbReference type="EMBL" id="GMG21573.1"/>
    </source>
</evidence>
<evidence type="ECO:0000313" key="9">
    <source>
        <dbReference type="Proteomes" id="UP001165063"/>
    </source>
</evidence>
<dbReference type="GO" id="GO:0000907">
    <property type="term" value="F:sulfonate dioxygenase activity"/>
    <property type="evidence" value="ECO:0007669"/>
    <property type="project" value="TreeGrafter"/>
</dbReference>
<evidence type="ECO:0000256" key="1">
    <source>
        <dbReference type="ARBA" id="ARBA00001954"/>
    </source>
</evidence>
<dbReference type="FunFam" id="3.60.130.10:FF:000003">
    <property type="entry name" value="Alpha-ketoglutarate-dependent taurine dioxygenase"/>
    <property type="match status" value="1"/>
</dbReference>
<evidence type="ECO:0000259" key="7">
    <source>
        <dbReference type="Pfam" id="PF02668"/>
    </source>
</evidence>